<dbReference type="EMBL" id="NXLZ01000002">
    <property type="protein sequence ID" value="TKX31773.1"/>
    <property type="molecule type" value="Genomic_DNA"/>
</dbReference>
<dbReference type="RefSeq" id="WP_137620121.1">
    <property type="nucleotide sequence ID" value="NZ_NXLZ01000002.1"/>
</dbReference>
<evidence type="ECO:0000256" key="1">
    <source>
        <dbReference type="SAM" id="Phobius"/>
    </source>
</evidence>
<comment type="caution">
    <text evidence="2">The sequence shown here is derived from an EMBL/GenBank/DDBJ whole genome shotgun (WGS) entry which is preliminary data.</text>
</comment>
<dbReference type="AlphaFoldDB" id="A0A4U7BIU4"/>
<keyword evidence="1" id="KW-1133">Transmembrane helix</keyword>
<accession>A0A4U7BIU4</accession>
<feature type="transmembrane region" description="Helical" evidence="1">
    <location>
        <begin position="7"/>
        <end position="27"/>
    </location>
</feature>
<keyword evidence="1" id="KW-0472">Membrane</keyword>
<proteinExistence type="predicted"/>
<sequence>MKKFFYAVFILIAVFIMVLYGILFTSFGNSFVANIAQSKIKESSGLDVNITRFDLRFSSINLQLNLENMVNLDLYGKLNLFKLGFDLNYAIKFDKSYAQNLGLNLKENLVFGGKIQGKASDFIADGKGYLFGSDVLLDTRIYDYSPIALNLSAQSMQISELLGLLGKTNLAKGTLDIASKITAKDLKPDGNIIIKLDNTYINYEKFKKEFGIDLPENSNLKAQILANIKEDKVYIVSKIYNGYLNLQTQKTLYNLSNNTLFTDFDLKIPSLAKLEKLTKTKLNGDLQTIGDLSLANNALQALNANIIGLGGEIKASLKNNQLLAQIDSADLGKILAIAGYGSLINGNLNANLSSTGLDFANFNAEAKIDNAKINTQELKKNAHIELPSTTFSFDAKALAKNNNITYNAILASNLLNIKKLSGNYNLKNGELNTDLNSFIDDLSQFSAIAGQKLQGNVQLNAKAHIIGSKIQNLSADANIADGIIKASSDGEKLDLNINKLDLSKILVIAGMPNYASGDINAKAHLDSVDLKNLNGNINLNAKGILNSVVLGKILNKKFPSNINYDLKSNVVLKNSIAEFDSVLNSTLANLSHLKGSFDINKINLKSNFNLDVNDFSKLGFLLDRKLKGSASFNGDINYDKTLNFNIMSKNLFNGTLNAILKNNIINADLNNVDLDTLAQGIDIMDVYQGKANVKANYNILNEQGEVNLDVKQGKLKPNSITKALKALTLKDFTQEVFHTANAKALINKENIKLNLNMQADNASIVINSGELNSKSGSLNLPFSAKIDKADFKGNIAGTTDNPKIKLDVGSVVDSVKNILGVKNNDAKDTDKNKKVDKAINKLLNKIF</sequence>
<dbReference type="Proteomes" id="UP000308838">
    <property type="component" value="Unassembled WGS sequence"/>
</dbReference>
<keyword evidence="1" id="KW-0812">Transmembrane</keyword>
<keyword evidence="3" id="KW-1185">Reference proteome</keyword>
<protein>
    <recommendedName>
        <fullName evidence="4">DUF3971 domain-containing protein</fullName>
    </recommendedName>
</protein>
<dbReference type="OrthoDB" id="5341790at2"/>
<organism evidence="2 3">
    <name type="scientific">Campylobacter estrildidarum</name>
    <dbReference type="NCBI Taxonomy" id="2510189"/>
    <lineage>
        <taxon>Bacteria</taxon>
        <taxon>Pseudomonadati</taxon>
        <taxon>Campylobacterota</taxon>
        <taxon>Epsilonproteobacteria</taxon>
        <taxon>Campylobacterales</taxon>
        <taxon>Campylobacteraceae</taxon>
        <taxon>Campylobacter</taxon>
    </lineage>
</organism>
<evidence type="ECO:0000313" key="3">
    <source>
        <dbReference type="Proteomes" id="UP000308838"/>
    </source>
</evidence>
<evidence type="ECO:0000313" key="2">
    <source>
        <dbReference type="EMBL" id="TKX31773.1"/>
    </source>
</evidence>
<evidence type="ECO:0008006" key="4">
    <source>
        <dbReference type="Google" id="ProtNLM"/>
    </source>
</evidence>
<name>A0A4U7BIU4_9BACT</name>
<reference evidence="2 3" key="1">
    <citation type="submission" date="2018-05" db="EMBL/GenBank/DDBJ databases">
        <title>Novel Campyloabacter and Helicobacter Species and Strains.</title>
        <authorList>
            <person name="Mannion A.J."/>
            <person name="Shen Z."/>
            <person name="Fox J.G."/>
        </authorList>
    </citation>
    <scope>NUCLEOTIDE SEQUENCE [LARGE SCALE GENOMIC DNA]</scope>
    <source>
        <strain evidence="3">MIT17-664</strain>
    </source>
</reference>
<gene>
    <name evidence="2" type="ORF">CQA69_01735</name>
</gene>